<dbReference type="RefSeq" id="WP_051316571.1">
    <property type="nucleotide sequence ID" value="NZ_BMWS01000002.1"/>
</dbReference>
<dbReference type="PROSITE" id="PS51257">
    <property type="entry name" value="PROKAR_LIPOPROTEIN"/>
    <property type="match status" value="1"/>
</dbReference>
<evidence type="ECO:0000313" key="3">
    <source>
        <dbReference type="EMBL" id="GGX05662.1"/>
    </source>
</evidence>
<keyword evidence="1" id="KW-0175">Coiled coil</keyword>
<feature type="chain" id="PRO_5037333174" evidence="2">
    <location>
        <begin position="23"/>
        <end position="146"/>
    </location>
</feature>
<accession>A0A918N0V2</accession>
<keyword evidence="2" id="KW-0732">Signal</keyword>
<reference evidence="3 4" key="1">
    <citation type="journal article" date="2014" name="Int. J. Syst. Evol. Microbiol.">
        <title>Complete genome sequence of Corynebacterium casei LMG S-19264T (=DSM 44701T), isolated from a smear-ripened cheese.</title>
        <authorList>
            <consortium name="US DOE Joint Genome Institute (JGI-PGF)"/>
            <person name="Walter F."/>
            <person name="Albersmeier A."/>
            <person name="Kalinowski J."/>
            <person name="Ruckert C."/>
        </authorList>
    </citation>
    <scope>NUCLEOTIDE SEQUENCE [LARGE SCALE GENOMIC DNA]</scope>
    <source>
        <strain evidence="3 4">KCTC 12285</strain>
    </source>
</reference>
<gene>
    <name evidence="3" type="ORF">GCM10007384_04200</name>
</gene>
<sequence>MKKMFLGALALMFLTVISCKEATDKAKDAAENVEEATEDAANKVEEAAEEVSETIEDAVDGVPNFSDETVQAYVEKYEAYMAEYKKAAESKDMTAFAALGQKAQDLSAGAQEVAGKLTGEDAEKWTAYMTASAEKMQKYAQEMTQQ</sequence>
<dbReference type="EMBL" id="BMWS01000002">
    <property type="protein sequence ID" value="GGX05662.1"/>
    <property type="molecule type" value="Genomic_DNA"/>
</dbReference>
<name>A0A918N0V2_9FLAO</name>
<dbReference type="SUPFAM" id="SSF58113">
    <property type="entry name" value="Apolipoprotein A-I"/>
    <property type="match status" value="1"/>
</dbReference>
<feature type="coiled-coil region" evidence="1">
    <location>
        <begin position="19"/>
        <end position="57"/>
    </location>
</feature>
<keyword evidence="4" id="KW-1185">Reference proteome</keyword>
<dbReference type="Gene3D" id="1.20.120.20">
    <property type="entry name" value="Apolipoprotein"/>
    <property type="match status" value="1"/>
</dbReference>
<protein>
    <submittedName>
        <fullName evidence="3">Uncharacterized protein</fullName>
    </submittedName>
</protein>
<comment type="caution">
    <text evidence="3">The sequence shown here is derived from an EMBL/GenBank/DDBJ whole genome shotgun (WGS) entry which is preliminary data.</text>
</comment>
<dbReference type="AlphaFoldDB" id="A0A918N0V2"/>
<evidence type="ECO:0000256" key="1">
    <source>
        <dbReference type="SAM" id="Coils"/>
    </source>
</evidence>
<evidence type="ECO:0000313" key="4">
    <source>
        <dbReference type="Proteomes" id="UP000601108"/>
    </source>
</evidence>
<feature type="signal peptide" evidence="2">
    <location>
        <begin position="1"/>
        <end position="22"/>
    </location>
</feature>
<proteinExistence type="predicted"/>
<organism evidence="3 4">
    <name type="scientific">Aquimarina muelleri</name>
    <dbReference type="NCBI Taxonomy" id="279356"/>
    <lineage>
        <taxon>Bacteria</taxon>
        <taxon>Pseudomonadati</taxon>
        <taxon>Bacteroidota</taxon>
        <taxon>Flavobacteriia</taxon>
        <taxon>Flavobacteriales</taxon>
        <taxon>Flavobacteriaceae</taxon>
        <taxon>Aquimarina</taxon>
    </lineage>
</organism>
<evidence type="ECO:0000256" key="2">
    <source>
        <dbReference type="SAM" id="SignalP"/>
    </source>
</evidence>
<dbReference type="Proteomes" id="UP000601108">
    <property type="component" value="Unassembled WGS sequence"/>
</dbReference>